<gene>
    <name evidence="9" type="primary">eif1A</name>
    <name evidence="5" type="synonym">eif1a</name>
    <name evidence="9" type="ORF">K1720_08675</name>
</gene>
<dbReference type="Proteomes" id="UP001056425">
    <property type="component" value="Chromosome"/>
</dbReference>
<dbReference type="GO" id="GO:0003743">
    <property type="term" value="F:translation initiation factor activity"/>
    <property type="evidence" value="ECO:0007669"/>
    <property type="project" value="UniProtKB-UniRule"/>
</dbReference>
<evidence type="ECO:0000256" key="5">
    <source>
        <dbReference type="HAMAP-Rule" id="MF_00216"/>
    </source>
</evidence>
<dbReference type="PROSITE" id="PS50832">
    <property type="entry name" value="S1_IF1_TYPE"/>
    <property type="match status" value="1"/>
</dbReference>
<dbReference type="InterPro" id="IPR001253">
    <property type="entry name" value="TIF_eIF-1A"/>
</dbReference>
<dbReference type="AlphaFoldDB" id="A0A9E7SC77"/>
<dbReference type="KEGG" id="thei:K1720_08675"/>
<dbReference type="Pfam" id="PF01176">
    <property type="entry name" value="eIF-1a"/>
    <property type="match status" value="1"/>
</dbReference>
<dbReference type="GO" id="GO:0003723">
    <property type="term" value="F:RNA binding"/>
    <property type="evidence" value="ECO:0007669"/>
    <property type="project" value="InterPro"/>
</dbReference>
<dbReference type="SUPFAM" id="SSF50249">
    <property type="entry name" value="Nucleic acid-binding proteins"/>
    <property type="match status" value="1"/>
</dbReference>
<dbReference type="EMBL" id="CP080572">
    <property type="protein sequence ID" value="USG99574.1"/>
    <property type="molecule type" value="Genomic_DNA"/>
</dbReference>
<dbReference type="PANTHER" id="PTHR21668">
    <property type="entry name" value="EIF-1A"/>
    <property type="match status" value="1"/>
</dbReference>
<dbReference type="InterPro" id="IPR006196">
    <property type="entry name" value="RNA-binding_domain_S1_IF1"/>
</dbReference>
<evidence type="ECO:0000256" key="3">
    <source>
        <dbReference type="ARBA" id="ARBA00022917"/>
    </source>
</evidence>
<dbReference type="NCBIfam" id="NF003084">
    <property type="entry name" value="PRK04012.1-3"/>
    <property type="match status" value="1"/>
</dbReference>
<comment type="function">
    <text evidence="4 5 7">Seems to be required for maximal rate of protein biosynthesis. Enhances ribosome dissociation into subunits and stabilizes the binding of the initiator Met-tRNA(I) to 40 S ribosomal subunits.</text>
</comment>
<dbReference type="InterPro" id="IPR018104">
    <property type="entry name" value="TIF_eIF-1A_CS"/>
</dbReference>
<evidence type="ECO:0000313" key="10">
    <source>
        <dbReference type="Proteomes" id="UP001056425"/>
    </source>
</evidence>
<dbReference type="HAMAP" id="MF_00216">
    <property type="entry name" value="aIF_1A"/>
    <property type="match status" value="1"/>
</dbReference>
<organism evidence="9 10">
    <name type="scientific">Thermococcus argininiproducens</name>
    <dbReference type="NCBI Taxonomy" id="2866384"/>
    <lineage>
        <taxon>Archaea</taxon>
        <taxon>Methanobacteriati</taxon>
        <taxon>Methanobacteriota</taxon>
        <taxon>Thermococci</taxon>
        <taxon>Thermococcales</taxon>
        <taxon>Thermococcaceae</taxon>
        <taxon>Thermococcus</taxon>
    </lineage>
</organism>
<evidence type="ECO:0000259" key="8">
    <source>
        <dbReference type="PROSITE" id="PS50832"/>
    </source>
</evidence>
<evidence type="ECO:0000256" key="7">
    <source>
        <dbReference type="RuleBase" id="RU004365"/>
    </source>
</evidence>
<evidence type="ECO:0000256" key="4">
    <source>
        <dbReference type="ARBA" id="ARBA00025502"/>
    </source>
</evidence>
<comment type="similarity">
    <text evidence="1 5 6">Belongs to the eIF-1A family.</text>
</comment>
<protein>
    <recommendedName>
        <fullName evidence="5">Translation initiation factor 1A</fullName>
        <shortName evidence="5">aIF-1A</shortName>
    </recommendedName>
</protein>
<sequence length="152" mass="17968">MFRCAHAKIFKVALVTDSGKYLQKRRLIKVLNKLREVMFMRRKDKNRSVEGEEVIRVPLPKDNQVFGIVEQALGSGWMDVRCSDGKIRRCRIPGRFRRRMWIKIGDVVVVEPWEVQSDERGDIVYRYTRTQVDWLLRKKKITQEFLSGGLTL</sequence>
<feature type="domain" description="S1-like" evidence="8">
    <location>
        <begin position="53"/>
        <end position="128"/>
    </location>
</feature>
<dbReference type="CDD" id="cd05793">
    <property type="entry name" value="S1_IF1A"/>
    <property type="match status" value="1"/>
</dbReference>
<dbReference type="NCBIfam" id="TIGR00523">
    <property type="entry name" value="eIF-1A"/>
    <property type="match status" value="1"/>
</dbReference>
<proteinExistence type="inferred from homology"/>
<dbReference type="SMART" id="SM00652">
    <property type="entry name" value="eIF1a"/>
    <property type="match status" value="1"/>
</dbReference>
<dbReference type="NCBIfam" id="NF003085">
    <property type="entry name" value="PRK04012.1-5"/>
    <property type="match status" value="1"/>
</dbReference>
<evidence type="ECO:0000256" key="6">
    <source>
        <dbReference type="RuleBase" id="RU004364"/>
    </source>
</evidence>
<name>A0A9E7SC77_9EURY</name>
<evidence type="ECO:0000256" key="2">
    <source>
        <dbReference type="ARBA" id="ARBA00022540"/>
    </source>
</evidence>
<keyword evidence="2 5" id="KW-0396">Initiation factor</keyword>
<accession>A0A9E7SC77</accession>
<evidence type="ECO:0000256" key="1">
    <source>
        <dbReference type="ARBA" id="ARBA00007392"/>
    </source>
</evidence>
<keyword evidence="3 5" id="KW-0648">Protein biosynthesis</keyword>
<evidence type="ECO:0000313" key="9">
    <source>
        <dbReference type="EMBL" id="USG99574.1"/>
    </source>
</evidence>
<dbReference type="NCBIfam" id="NF003086">
    <property type="entry name" value="PRK04012.2-2"/>
    <property type="match status" value="1"/>
</dbReference>
<dbReference type="PROSITE" id="PS01262">
    <property type="entry name" value="IF1A"/>
    <property type="match status" value="1"/>
</dbReference>
<dbReference type="Gene3D" id="2.40.50.140">
    <property type="entry name" value="Nucleic acid-binding proteins"/>
    <property type="match status" value="1"/>
</dbReference>
<dbReference type="InterPro" id="IPR012340">
    <property type="entry name" value="NA-bd_OB-fold"/>
</dbReference>
<reference evidence="9 10" key="1">
    <citation type="submission" date="2021-08" db="EMBL/GenBank/DDBJ databases">
        <title>Thermococcus onnuriiensis IOH2.</title>
        <authorList>
            <person name="Park Y.-J."/>
        </authorList>
    </citation>
    <scope>NUCLEOTIDE SEQUENCE [LARGE SCALE GENOMIC DNA]</scope>
    <source>
        <strain evidence="9 10">IOH2</strain>
    </source>
</reference>
<keyword evidence="10" id="KW-1185">Reference proteome</keyword>